<dbReference type="Proteomes" id="UP000466535">
    <property type="component" value="Unassembled WGS sequence"/>
</dbReference>
<feature type="transmembrane region" description="Helical" evidence="1">
    <location>
        <begin position="241"/>
        <end position="263"/>
    </location>
</feature>
<comment type="caution">
    <text evidence="2">The sequence shown here is derived from an EMBL/GenBank/DDBJ whole genome shotgun (WGS) entry which is preliminary data.</text>
</comment>
<accession>A0A6B0T446</accession>
<sequence length="435" mass="49113">MLTVIASAVSSLPALQWRLLAIPLITGLIGYGTNWVAIRLLFYPTDFVGVSIPGLKELAPTLPRRIQQIPGVVEGRVGWQGIIPSRSARMGTIAAEKGIAKIGTEAEFYERFDPDRIAAHIVTESREEIRDLTADVIESEYPELWHNMPESTREFIHARVEDRLPRIAEQITDSIGTHIDELLDINRMIADHLDEHPDLINRIFLEVGDRELTFIVNSGLYIGTFLGVFSIPLFLYIDAWWVLPACGIAVGYLTNWIALNIIFRPIREYRIGPLRLQGLFIKRQPTAAEKYAEIVADEIVTIGNIADNLMHGSQSDRTRKMIRDAIRPEVDRSVGLAAPIIRMTTGDEQYERLREAFAEESVEQTIDPLQDPEFNAERSEAIEGWMADRIKRLPPEGFVELLRPAFEEDEWMLILLGAVLGFVAGWLQLLVVNAL</sequence>
<evidence type="ECO:0000313" key="2">
    <source>
        <dbReference type="EMBL" id="MXR52855.1"/>
    </source>
</evidence>
<dbReference type="PANTHER" id="PTHR35791">
    <property type="entry name" value="UPF0754 MEMBRANE PROTEIN YHEB"/>
    <property type="match status" value="1"/>
</dbReference>
<keyword evidence="3" id="KW-1185">Reference proteome</keyword>
<name>A0A6B0T446_9EURY</name>
<feature type="transmembrane region" description="Helical" evidence="1">
    <location>
        <begin position="20"/>
        <end position="42"/>
    </location>
</feature>
<protein>
    <recommendedName>
        <fullName evidence="4">DUF445 family protein</fullName>
    </recommendedName>
</protein>
<dbReference type="OrthoDB" id="228250at2157"/>
<dbReference type="AlphaFoldDB" id="A0A6B0T446"/>
<dbReference type="RefSeq" id="WP_159764987.1">
    <property type="nucleotide sequence ID" value="NZ_WUUT01000006.1"/>
</dbReference>
<dbReference type="EMBL" id="WUUT01000006">
    <property type="protein sequence ID" value="MXR52855.1"/>
    <property type="molecule type" value="Genomic_DNA"/>
</dbReference>
<gene>
    <name evidence="2" type="ORF">GRX03_14725</name>
</gene>
<keyword evidence="1" id="KW-0472">Membrane</keyword>
<keyword evidence="1" id="KW-1133">Transmembrane helix</keyword>
<feature type="transmembrane region" description="Helical" evidence="1">
    <location>
        <begin position="411"/>
        <end position="431"/>
    </location>
</feature>
<evidence type="ECO:0000313" key="3">
    <source>
        <dbReference type="Proteomes" id="UP000466535"/>
    </source>
</evidence>
<feature type="transmembrane region" description="Helical" evidence="1">
    <location>
        <begin position="212"/>
        <end position="235"/>
    </location>
</feature>
<dbReference type="PANTHER" id="PTHR35791:SF1">
    <property type="entry name" value="UPF0754 MEMBRANE PROTEIN YHEB"/>
    <property type="match status" value="1"/>
</dbReference>
<evidence type="ECO:0000256" key="1">
    <source>
        <dbReference type="SAM" id="Phobius"/>
    </source>
</evidence>
<keyword evidence="1" id="KW-0812">Transmembrane</keyword>
<evidence type="ECO:0008006" key="4">
    <source>
        <dbReference type="Google" id="ProtNLM"/>
    </source>
</evidence>
<proteinExistence type="predicted"/>
<reference evidence="2 3" key="1">
    <citation type="submission" date="2019-12" db="EMBL/GenBank/DDBJ databases">
        <title>Isolation and characterization of three novel carbon monoxide-oxidizing members of Halobacteria from salione crusts and soils.</title>
        <authorList>
            <person name="Myers M.R."/>
            <person name="King G.M."/>
        </authorList>
    </citation>
    <scope>NUCLEOTIDE SEQUENCE [LARGE SCALE GENOMIC DNA]</scope>
    <source>
        <strain evidence="2 3">WSH3</strain>
    </source>
</reference>
<organism evidence="2 3">
    <name type="scientific">Halovenus carboxidivorans</name>
    <dbReference type="NCBI Taxonomy" id="2692199"/>
    <lineage>
        <taxon>Archaea</taxon>
        <taxon>Methanobacteriati</taxon>
        <taxon>Methanobacteriota</taxon>
        <taxon>Stenosarchaea group</taxon>
        <taxon>Halobacteria</taxon>
        <taxon>Halobacteriales</taxon>
        <taxon>Haloarculaceae</taxon>
        <taxon>Halovenus</taxon>
    </lineage>
</organism>